<proteinExistence type="predicted"/>
<evidence type="ECO:0000313" key="3">
    <source>
        <dbReference type="EMBL" id="CAD9503617.1"/>
    </source>
</evidence>
<evidence type="ECO:0000256" key="1">
    <source>
        <dbReference type="SAM" id="MobiDB-lite"/>
    </source>
</evidence>
<gene>
    <name evidence="2" type="ORF">CBRE1094_LOCUS29845</name>
    <name evidence="3" type="ORF">CBRE1094_LOCUS29846</name>
</gene>
<dbReference type="EMBL" id="HBGU01054587">
    <property type="protein sequence ID" value="CAD9503617.1"/>
    <property type="molecule type" value="Transcribed_RNA"/>
</dbReference>
<sequence length="103" mass="11172">MSQFYPSHAASASGGGPGATLALSRDVQDHPRRYAHARATRRQLARAQRGLKQALSPTPLSVAPIMWEPESGYMRTPQVPTTAEIDFSAVTATFLPFFESLKG</sequence>
<name>A0A6U7IHK0_9EUKA</name>
<dbReference type="AlphaFoldDB" id="A0A6U7IHK0"/>
<feature type="region of interest" description="Disordered" evidence="1">
    <location>
        <begin position="1"/>
        <end position="30"/>
    </location>
</feature>
<evidence type="ECO:0000313" key="2">
    <source>
        <dbReference type="EMBL" id="CAD9503612.1"/>
    </source>
</evidence>
<feature type="compositionally biased region" description="Low complexity" evidence="1">
    <location>
        <begin position="1"/>
        <end position="12"/>
    </location>
</feature>
<dbReference type="EMBL" id="HBGU01054586">
    <property type="protein sequence ID" value="CAD9503612.1"/>
    <property type="molecule type" value="Transcribed_RNA"/>
</dbReference>
<protein>
    <submittedName>
        <fullName evidence="2">Uncharacterized protein</fullName>
    </submittedName>
</protein>
<accession>A0A6U7IHK0</accession>
<organism evidence="2">
    <name type="scientific">Haptolina brevifila</name>
    <dbReference type="NCBI Taxonomy" id="156173"/>
    <lineage>
        <taxon>Eukaryota</taxon>
        <taxon>Haptista</taxon>
        <taxon>Haptophyta</taxon>
        <taxon>Prymnesiophyceae</taxon>
        <taxon>Prymnesiales</taxon>
        <taxon>Prymnesiaceae</taxon>
        <taxon>Haptolina</taxon>
    </lineage>
</organism>
<reference evidence="2" key="1">
    <citation type="submission" date="2021-01" db="EMBL/GenBank/DDBJ databases">
        <authorList>
            <person name="Corre E."/>
            <person name="Pelletier E."/>
            <person name="Niang G."/>
            <person name="Scheremetjew M."/>
            <person name="Finn R."/>
            <person name="Kale V."/>
            <person name="Holt S."/>
            <person name="Cochrane G."/>
            <person name="Meng A."/>
            <person name="Brown T."/>
            <person name="Cohen L."/>
        </authorList>
    </citation>
    <scope>NUCLEOTIDE SEQUENCE</scope>
    <source>
        <strain evidence="2">UTEX LB 985</strain>
    </source>
</reference>